<dbReference type="EMBL" id="QKYT01000172">
    <property type="protein sequence ID" value="RIA90741.1"/>
    <property type="molecule type" value="Genomic_DNA"/>
</dbReference>
<comment type="caution">
    <text evidence="2">The sequence shown here is derived from an EMBL/GenBank/DDBJ whole genome shotgun (WGS) entry which is preliminary data.</text>
</comment>
<dbReference type="OrthoDB" id="2309452at2759"/>
<gene>
    <name evidence="2" type="ORF">C1645_737633</name>
</gene>
<sequence length="239" mass="27804">MAHFFVSINKGQKNIIGQQIIKVTKNIHIFNKIYEAVTEGVFGERDVKVYVGKGHDKWNYLREELHDNISLMSELELKYIRFVLQTEERKYSGNYLGTLNYIWKVLPLIDQRSETENAHVMAMIQENLPKYFTCQMRKNVLNKNIPAVDNRRQGLTLYLPLAISIRDLYDKHKVPIGEGVATSTGVHVAIMWDEMSLHLKEIFKKADTLEQIREAAKKNPDLKNELKECIRNVQNLLCT</sequence>
<evidence type="ECO:0000313" key="2">
    <source>
        <dbReference type="EMBL" id="RIA90741.1"/>
    </source>
</evidence>
<feature type="coiled-coil region" evidence="1">
    <location>
        <begin position="199"/>
        <end position="232"/>
    </location>
</feature>
<name>A0A397T6K0_9GLOM</name>
<proteinExistence type="predicted"/>
<dbReference type="Proteomes" id="UP000265703">
    <property type="component" value="Unassembled WGS sequence"/>
</dbReference>
<accession>A0A397T6K0</accession>
<keyword evidence="1" id="KW-0175">Coiled coil</keyword>
<reference evidence="2 3" key="1">
    <citation type="submission" date="2018-06" db="EMBL/GenBank/DDBJ databases">
        <title>Comparative genomics reveals the genomic features of Rhizophagus irregularis, R. cerebriforme, R. diaphanum and Gigaspora rosea, and their symbiotic lifestyle signature.</title>
        <authorList>
            <person name="Morin E."/>
            <person name="San Clemente H."/>
            <person name="Chen E.C.H."/>
            <person name="De La Providencia I."/>
            <person name="Hainaut M."/>
            <person name="Kuo A."/>
            <person name="Kohler A."/>
            <person name="Murat C."/>
            <person name="Tang N."/>
            <person name="Roy S."/>
            <person name="Loubradou J."/>
            <person name="Henrissat B."/>
            <person name="Grigoriev I.V."/>
            <person name="Corradi N."/>
            <person name="Roux C."/>
            <person name="Martin F.M."/>
        </authorList>
    </citation>
    <scope>NUCLEOTIDE SEQUENCE [LARGE SCALE GENOMIC DNA]</scope>
    <source>
        <strain evidence="2 3">DAOM 227022</strain>
    </source>
</reference>
<dbReference type="AlphaFoldDB" id="A0A397T6K0"/>
<evidence type="ECO:0000313" key="3">
    <source>
        <dbReference type="Proteomes" id="UP000265703"/>
    </source>
</evidence>
<organism evidence="2 3">
    <name type="scientific">Glomus cerebriforme</name>
    <dbReference type="NCBI Taxonomy" id="658196"/>
    <lineage>
        <taxon>Eukaryota</taxon>
        <taxon>Fungi</taxon>
        <taxon>Fungi incertae sedis</taxon>
        <taxon>Mucoromycota</taxon>
        <taxon>Glomeromycotina</taxon>
        <taxon>Glomeromycetes</taxon>
        <taxon>Glomerales</taxon>
        <taxon>Glomeraceae</taxon>
        <taxon>Glomus</taxon>
    </lineage>
</organism>
<evidence type="ECO:0000256" key="1">
    <source>
        <dbReference type="SAM" id="Coils"/>
    </source>
</evidence>
<protein>
    <submittedName>
        <fullName evidence="2">Uncharacterized protein</fullName>
    </submittedName>
</protein>
<keyword evidence="3" id="KW-1185">Reference proteome</keyword>